<feature type="transmembrane region" description="Helical" evidence="5">
    <location>
        <begin position="82"/>
        <end position="101"/>
    </location>
</feature>
<dbReference type="CDD" id="cd16917">
    <property type="entry name" value="HATPase_UhpB-NarQ-NarX-like"/>
    <property type="match status" value="1"/>
</dbReference>
<proteinExistence type="predicted"/>
<feature type="transmembrane region" description="Helical" evidence="5">
    <location>
        <begin position="50"/>
        <end position="70"/>
    </location>
</feature>
<keyword evidence="3" id="KW-0808">Transferase</keyword>
<dbReference type="EC" id="2.7.13.3" evidence="2"/>
<dbReference type="AlphaFoldDB" id="A0A6J7IJS5"/>
<dbReference type="InterPro" id="IPR003594">
    <property type="entry name" value="HATPase_dom"/>
</dbReference>
<dbReference type="Pfam" id="PF02518">
    <property type="entry name" value="HATPase_c"/>
    <property type="match status" value="1"/>
</dbReference>
<protein>
    <recommendedName>
        <fullName evidence="2">histidine kinase</fullName>
        <ecNumber evidence="2">2.7.13.3</ecNumber>
    </recommendedName>
</protein>
<keyword evidence="5" id="KW-0472">Membrane</keyword>
<evidence type="ECO:0000256" key="3">
    <source>
        <dbReference type="ARBA" id="ARBA00022679"/>
    </source>
</evidence>
<feature type="transmembrane region" description="Helical" evidence="5">
    <location>
        <begin position="121"/>
        <end position="143"/>
    </location>
</feature>
<gene>
    <name evidence="7" type="ORF">UFOPK3772_00269</name>
</gene>
<keyword evidence="5" id="KW-0812">Transmembrane</keyword>
<dbReference type="GO" id="GO:0004673">
    <property type="term" value="F:protein histidine kinase activity"/>
    <property type="evidence" value="ECO:0007669"/>
    <property type="project" value="UniProtKB-EC"/>
</dbReference>
<dbReference type="PANTHER" id="PTHR24421:SF10">
    <property type="entry name" value="NITRATE_NITRITE SENSOR PROTEIN NARQ"/>
    <property type="match status" value="1"/>
</dbReference>
<name>A0A6J7IJS5_9ZZZZ</name>
<evidence type="ECO:0000256" key="2">
    <source>
        <dbReference type="ARBA" id="ARBA00012438"/>
    </source>
</evidence>
<feature type="domain" description="Histidine kinase/HSP90-like ATPase" evidence="6">
    <location>
        <begin position="512"/>
        <end position="593"/>
    </location>
</feature>
<dbReference type="EMBL" id="CAFBNE010000005">
    <property type="protein sequence ID" value="CAB4931289.1"/>
    <property type="molecule type" value="Genomic_DNA"/>
</dbReference>
<evidence type="ECO:0000313" key="7">
    <source>
        <dbReference type="EMBL" id="CAB4931289.1"/>
    </source>
</evidence>
<organism evidence="7">
    <name type="scientific">freshwater metagenome</name>
    <dbReference type="NCBI Taxonomy" id="449393"/>
    <lineage>
        <taxon>unclassified sequences</taxon>
        <taxon>metagenomes</taxon>
        <taxon>ecological metagenomes</taxon>
    </lineage>
</organism>
<feature type="transmembrane region" description="Helical" evidence="5">
    <location>
        <begin position="289"/>
        <end position="306"/>
    </location>
</feature>
<sequence>MKTAVVEYSWRDALRSRWSTSPLMWLVAAPVQICGIVIRNSPLHPDHVAALVVLAVIAELAVLLLLMLVARQRSSRARLQSMTSGEVLIVWAGCGVLLTLIMELGVDLLIGGGGLGPGARLLWTTGSTFALFGGATMVGAGVVERQADIVRLRRANDRIMQLGAASQRFAEDQRLLLADALDAMVIPVLEQLAEEAEELNRASQSDLEPLQARVAFYSETIVRSLSREVSGITPQWPEPMPAKEPGIGFTVRGLLDLLMAARVRILPSAAFMGVVLWTQVVPSCLPRDALALASCTIVAAIGHLMCRLVSTCSLRGAGLVNILVYPAIGASFAWSARTQIVACEWEGSNPQLLAVVSIGVTCLALISMAFEVSGRSRADASKLASRSRVGEAMAAELDRAGERLRDQVSLVLHGSVQSRLTAVALALRVHMDEVRAGGHPDQRQLLMRVTVLLELAVADVQSVFAEEPPPASLETRMKALRGQWLGLLDITWGESPRAAEVLGADPECAAWVFEILGEAITNASRHGKAGSVHLRIDVDHETGTMLVISATDDGIGPPADLREGLGTERVRARGGSWVLESRMEGGSRMTVTLPIPSERGVSLQGDER</sequence>
<dbReference type="PANTHER" id="PTHR24421">
    <property type="entry name" value="NITRATE/NITRITE SENSOR PROTEIN NARX-RELATED"/>
    <property type="match status" value="1"/>
</dbReference>
<feature type="transmembrane region" description="Helical" evidence="5">
    <location>
        <begin position="257"/>
        <end position="277"/>
    </location>
</feature>
<comment type="catalytic activity">
    <reaction evidence="1">
        <text>ATP + protein L-histidine = ADP + protein N-phospho-L-histidine.</text>
        <dbReference type="EC" id="2.7.13.3"/>
    </reaction>
</comment>
<accession>A0A6J7IJS5</accession>
<feature type="transmembrane region" description="Helical" evidence="5">
    <location>
        <begin position="352"/>
        <end position="372"/>
    </location>
</feature>
<reference evidence="7" key="1">
    <citation type="submission" date="2020-05" db="EMBL/GenBank/DDBJ databases">
        <authorList>
            <person name="Chiriac C."/>
            <person name="Salcher M."/>
            <person name="Ghai R."/>
            <person name="Kavagutti S V."/>
        </authorList>
    </citation>
    <scope>NUCLEOTIDE SEQUENCE</scope>
</reference>
<evidence type="ECO:0000256" key="1">
    <source>
        <dbReference type="ARBA" id="ARBA00000085"/>
    </source>
</evidence>
<dbReference type="InterPro" id="IPR050482">
    <property type="entry name" value="Sensor_HK_TwoCompSys"/>
</dbReference>
<dbReference type="GO" id="GO:0000160">
    <property type="term" value="P:phosphorelay signal transduction system"/>
    <property type="evidence" value="ECO:0007669"/>
    <property type="project" value="UniProtKB-KW"/>
</dbReference>
<feature type="transmembrane region" description="Helical" evidence="5">
    <location>
        <begin position="318"/>
        <end position="336"/>
    </location>
</feature>
<evidence type="ECO:0000256" key="5">
    <source>
        <dbReference type="SAM" id="Phobius"/>
    </source>
</evidence>
<evidence type="ECO:0000259" key="6">
    <source>
        <dbReference type="Pfam" id="PF02518"/>
    </source>
</evidence>
<feature type="transmembrane region" description="Helical" evidence="5">
    <location>
        <begin position="21"/>
        <end position="38"/>
    </location>
</feature>
<evidence type="ECO:0000256" key="4">
    <source>
        <dbReference type="ARBA" id="ARBA00022777"/>
    </source>
</evidence>
<keyword evidence="4" id="KW-0418">Kinase</keyword>
<keyword evidence="5" id="KW-1133">Transmembrane helix</keyword>
<dbReference type="SUPFAM" id="SSF55874">
    <property type="entry name" value="ATPase domain of HSP90 chaperone/DNA topoisomerase II/histidine kinase"/>
    <property type="match status" value="1"/>
</dbReference>
<dbReference type="InterPro" id="IPR036890">
    <property type="entry name" value="HATPase_C_sf"/>
</dbReference>
<dbReference type="Gene3D" id="3.30.565.10">
    <property type="entry name" value="Histidine kinase-like ATPase, C-terminal domain"/>
    <property type="match status" value="1"/>
</dbReference>